<dbReference type="GO" id="GO:0003810">
    <property type="term" value="F:protein-glutamine gamma-glutamyltransferase activity"/>
    <property type="evidence" value="ECO:0007669"/>
    <property type="project" value="TreeGrafter"/>
</dbReference>
<dbReference type="GO" id="GO:0005739">
    <property type="term" value="C:mitochondrion"/>
    <property type="evidence" value="ECO:0007669"/>
    <property type="project" value="TreeGrafter"/>
</dbReference>
<dbReference type="Pfam" id="PF00868">
    <property type="entry name" value="Transglut_N"/>
    <property type="match status" value="1"/>
</dbReference>
<proteinExistence type="inferred from homology"/>
<name>A0A674CTT5_SALTR</name>
<evidence type="ECO:0000256" key="1">
    <source>
        <dbReference type="ARBA" id="ARBA00005968"/>
    </source>
</evidence>
<comment type="similarity">
    <text evidence="1">Belongs to the transglutaminase superfamily. Transglutaminase family.</text>
</comment>
<dbReference type="Ensembl" id="ENSSTUT00000092450.1">
    <property type="protein sequence ID" value="ENSSTUP00000086843.1"/>
    <property type="gene ID" value="ENSSTUG00000038264.1"/>
</dbReference>
<dbReference type="GO" id="GO:0007399">
    <property type="term" value="P:nervous system development"/>
    <property type="evidence" value="ECO:0007669"/>
    <property type="project" value="UniProtKB-ARBA"/>
</dbReference>
<sequence length="129" mass="14168">MTTHHTEQNGFDGLIVGRGLPFTITLHLKSGSQFQAGVSTFRFIAETRLLPREESGTKATFSLTDPASKTGWSAFATTPSGNVISVAVSSPPDVPIGLYFLTLDQGQKVKLWEFVLLFNPWCTSKSHYF</sequence>
<accession>A0A674CTT5</accession>
<dbReference type="OMA" id="CTSKSHY"/>
<organism evidence="3 4">
    <name type="scientific">Salmo trutta</name>
    <name type="common">Brown trout</name>
    <dbReference type="NCBI Taxonomy" id="8032"/>
    <lineage>
        <taxon>Eukaryota</taxon>
        <taxon>Metazoa</taxon>
        <taxon>Chordata</taxon>
        <taxon>Craniata</taxon>
        <taxon>Vertebrata</taxon>
        <taxon>Euteleostomi</taxon>
        <taxon>Actinopterygii</taxon>
        <taxon>Neopterygii</taxon>
        <taxon>Teleostei</taxon>
        <taxon>Protacanthopterygii</taxon>
        <taxon>Salmoniformes</taxon>
        <taxon>Salmonidae</taxon>
        <taxon>Salmoninae</taxon>
        <taxon>Salmo</taxon>
    </lineage>
</organism>
<dbReference type="AlphaFoldDB" id="A0A674CTT5"/>
<dbReference type="InterPro" id="IPR050779">
    <property type="entry name" value="Transglutaminase"/>
</dbReference>
<dbReference type="InParanoid" id="A0A674CTT5"/>
<evidence type="ECO:0000259" key="2">
    <source>
        <dbReference type="Pfam" id="PF00868"/>
    </source>
</evidence>
<protein>
    <recommendedName>
        <fullName evidence="2">Transglutaminase N-terminal domain-containing protein</fullName>
    </recommendedName>
</protein>
<dbReference type="PANTHER" id="PTHR11590:SF6">
    <property type="entry name" value="PROTEIN-GLUTAMINE GAMMA-GLUTAMYLTRANSFERASE 2"/>
    <property type="match status" value="1"/>
</dbReference>
<dbReference type="InterPro" id="IPR014756">
    <property type="entry name" value="Ig_E-set"/>
</dbReference>
<dbReference type="PANTHER" id="PTHR11590">
    <property type="entry name" value="PROTEIN-GLUTAMINE GAMMA-GLUTAMYLTRANSFERASE"/>
    <property type="match status" value="1"/>
</dbReference>
<feature type="domain" description="Transglutaminase N-terminal" evidence="2">
    <location>
        <begin position="3"/>
        <end position="104"/>
    </location>
</feature>
<reference evidence="3" key="2">
    <citation type="submission" date="2025-09" db="UniProtKB">
        <authorList>
            <consortium name="Ensembl"/>
        </authorList>
    </citation>
    <scope>IDENTIFICATION</scope>
</reference>
<reference evidence="3" key="1">
    <citation type="submission" date="2025-08" db="UniProtKB">
        <authorList>
            <consortium name="Ensembl"/>
        </authorList>
    </citation>
    <scope>IDENTIFICATION</scope>
</reference>
<evidence type="ECO:0000313" key="4">
    <source>
        <dbReference type="Proteomes" id="UP000472277"/>
    </source>
</evidence>
<dbReference type="InterPro" id="IPR013783">
    <property type="entry name" value="Ig-like_fold"/>
</dbReference>
<dbReference type="GeneTree" id="ENSGT01050000244866"/>
<dbReference type="Proteomes" id="UP000472277">
    <property type="component" value="Chromosome 28"/>
</dbReference>
<evidence type="ECO:0000313" key="3">
    <source>
        <dbReference type="Ensembl" id="ENSSTUP00000086843.1"/>
    </source>
</evidence>
<dbReference type="Gene3D" id="2.60.40.10">
    <property type="entry name" value="Immunoglobulins"/>
    <property type="match status" value="1"/>
</dbReference>
<dbReference type="SUPFAM" id="SSF81296">
    <property type="entry name" value="E set domains"/>
    <property type="match status" value="1"/>
</dbReference>
<dbReference type="InterPro" id="IPR001102">
    <property type="entry name" value="Transglutaminase_N"/>
</dbReference>
<keyword evidence="4" id="KW-1185">Reference proteome</keyword>